<dbReference type="Gene3D" id="2.30.40.10">
    <property type="entry name" value="Urease, subunit C, domain 1"/>
    <property type="match status" value="1"/>
</dbReference>
<proteinExistence type="predicted"/>
<reference evidence="1" key="1">
    <citation type="submission" date="2018-05" db="EMBL/GenBank/DDBJ databases">
        <authorList>
            <person name="Lanie J.A."/>
            <person name="Ng W.-L."/>
            <person name="Kazmierczak K.M."/>
            <person name="Andrzejewski T.M."/>
            <person name="Davidsen T.M."/>
            <person name="Wayne K.J."/>
            <person name="Tettelin H."/>
            <person name="Glass J.I."/>
            <person name="Rusch D."/>
            <person name="Podicherti R."/>
            <person name="Tsui H.-C.T."/>
            <person name="Winkler M.E."/>
        </authorList>
    </citation>
    <scope>NUCLEOTIDE SEQUENCE</scope>
</reference>
<protein>
    <recommendedName>
        <fullName evidence="2">Amidohydrolase-related domain-containing protein</fullName>
    </recommendedName>
</protein>
<dbReference type="EMBL" id="UINC01009615">
    <property type="protein sequence ID" value="SVA43091.1"/>
    <property type="molecule type" value="Genomic_DNA"/>
</dbReference>
<sequence>MVSSAIINTWLLTMHGSGLGIVKNGTLAVENETIVYAGPSCGFDPSSVDSIIDGTNHVTMPGLVNTHFHSGSTLLRGGAQDMPEI</sequence>
<feature type="non-terminal residue" evidence="1">
    <location>
        <position position="85"/>
    </location>
</feature>
<dbReference type="InterPro" id="IPR011059">
    <property type="entry name" value="Metal-dep_hydrolase_composite"/>
</dbReference>
<dbReference type="SUPFAM" id="SSF51338">
    <property type="entry name" value="Composite domain of metallo-dependent hydrolases"/>
    <property type="match status" value="1"/>
</dbReference>
<evidence type="ECO:0008006" key="2">
    <source>
        <dbReference type="Google" id="ProtNLM"/>
    </source>
</evidence>
<dbReference type="AlphaFoldDB" id="A0A381VSP1"/>
<gene>
    <name evidence="1" type="ORF">METZ01_LOCUS95945</name>
</gene>
<dbReference type="Gene3D" id="3.20.20.140">
    <property type="entry name" value="Metal-dependent hydrolases"/>
    <property type="match status" value="1"/>
</dbReference>
<evidence type="ECO:0000313" key="1">
    <source>
        <dbReference type="EMBL" id="SVA43091.1"/>
    </source>
</evidence>
<name>A0A381VSP1_9ZZZZ</name>
<organism evidence="1">
    <name type="scientific">marine metagenome</name>
    <dbReference type="NCBI Taxonomy" id="408172"/>
    <lineage>
        <taxon>unclassified sequences</taxon>
        <taxon>metagenomes</taxon>
        <taxon>ecological metagenomes</taxon>
    </lineage>
</organism>
<dbReference type="GO" id="GO:0016810">
    <property type="term" value="F:hydrolase activity, acting on carbon-nitrogen (but not peptide) bonds"/>
    <property type="evidence" value="ECO:0007669"/>
    <property type="project" value="InterPro"/>
</dbReference>
<accession>A0A381VSP1</accession>